<dbReference type="AlphaFoldDB" id="A0A9P7S074"/>
<evidence type="ECO:0000313" key="1">
    <source>
        <dbReference type="EMBL" id="KAG7092680.1"/>
    </source>
</evidence>
<sequence>MDPLSVLTTVISTAKFLIDWVDARKSQEYTLSDIQRTVRNIHGSVLCSLLDKSSSQALDPRILGPLETLHDILRRTQDHLVGWEHSRSKPMGKLRAAINPWAILDKLKTDEKKLMISMQILGTAMIAIYSPTQSSKKRRAIPIDISSNADLRAFWMSEIGEQISYCSAEFLALALSRYLNVQTKAQAKDLLALRLDEYGAGCITLANFDAFVGGRPLMEAMMELGLVQVLPFAERSDLGTKSMLPDTNSITPILVLVDDNPENQLETLEHARALGVDRYVFKSTAAAKNWIEWNEDMLRQADQMNRLRIMSDNSRWEEDIDSCQKSPEPSMNLRAGETILRYLRGRQYRAPVLIYAGLSMPMTNYVLQYSNSGSTCYQEVVDSFLDGLLDPEKADDGWWRDYDVVPKGSVKPLLIWVDDDIGGHTFSLEYAKSLNIEIVPFVTTDAAKLWITSNEIILRRMEGAHLLRFISDNSRLEGPFYVGGPQQLNRGAGKQFLEFVRSNGYLSPFLIVCRNVGATRYVCDHENAGSTRDPQVLQNFLVFLAERRSNDNSWKGCGT</sequence>
<protein>
    <submittedName>
        <fullName evidence="1">Uncharacterized protein</fullName>
    </submittedName>
</protein>
<dbReference type="EMBL" id="CM032185">
    <property type="protein sequence ID" value="KAG7092680.1"/>
    <property type="molecule type" value="Genomic_DNA"/>
</dbReference>
<reference evidence="1" key="1">
    <citation type="journal article" date="2021" name="Genome Biol. Evol.">
        <title>The assembled and annotated genome of the fairy-ring fungus Marasmius oreades.</title>
        <authorList>
            <person name="Hiltunen M."/>
            <person name="Ament-Velasquez S.L."/>
            <person name="Johannesson H."/>
        </authorList>
    </citation>
    <scope>NUCLEOTIDE SEQUENCE</scope>
    <source>
        <strain evidence="1">03SP1</strain>
    </source>
</reference>
<gene>
    <name evidence="1" type="ORF">E1B28_009013</name>
</gene>
<comment type="caution">
    <text evidence="1">The sequence shown here is derived from an EMBL/GenBank/DDBJ whole genome shotgun (WGS) entry which is preliminary data.</text>
</comment>
<proteinExistence type="predicted"/>
<keyword evidence="2" id="KW-1185">Reference proteome</keyword>
<dbReference type="GeneID" id="66078089"/>
<name>A0A9P7S074_9AGAR</name>
<dbReference type="RefSeq" id="XP_043009150.1">
    <property type="nucleotide sequence ID" value="XM_043153865.1"/>
</dbReference>
<dbReference type="OrthoDB" id="3254241at2759"/>
<dbReference type="Proteomes" id="UP001049176">
    <property type="component" value="Chromosome 5"/>
</dbReference>
<accession>A0A9P7S074</accession>
<organism evidence="1 2">
    <name type="scientific">Marasmius oreades</name>
    <name type="common">fairy-ring Marasmius</name>
    <dbReference type="NCBI Taxonomy" id="181124"/>
    <lineage>
        <taxon>Eukaryota</taxon>
        <taxon>Fungi</taxon>
        <taxon>Dikarya</taxon>
        <taxon>Basidiomycota</taxon>
        <taxon>Agaricomycotina</taxon>
        <taxon>Agaricomycetes</taxon>
        <taxon>Agaricomycetidae</taxon>
        <taxon>Agaricales</taxon>
        <taxon>Marasmiineae</taxon>
        <taxon>Marasmiaceae</taxon>
        <taxon>Marasmius</taxon>
    </lineage>
</organism>
<evidence type="ECO:0000313" key="2">
    <source>
        <dbReference type="Proteomes" id="UP001049176"/>
    </source>
</evidence>